<dbReference type="EMBL" id="CP042912">
    <property type="protein sequence ID" value="QEG20933.1"/>
    <property type="molecule type" value="Genomic_DNA"/>
</dbReference>
<dbReference type="OrthoDB" id="274237at2"/>
<dbReference type="AlphaFoldDB" id="A0A5B9PD36"/>
<gene>
    <name evidence="1" type="ORF">MFFC18_07840</name>
</gene>
<reference evidence="1 2" key="1">
    <citation type="submission" date="2019-08" db="EMBL/GenBank/DDBJ databases">
        <title>Deep-cultivation of Planctomycetes and their phenomic and genomic characterization uncovers novel biology.</title>
        <authorList>
            <person name="Wiegand S."/>
            <person name="Jogler M."/>
            <person name="Boedeker C."/>
            <person name="Pinto D."/>
            <person name="Vollmers J."/>
            <person name="Rivas-Marin E."/>
            <person name="Kohn T."/>
            <person name="Peeters S.H."/>
            <person name="Heuer A."/>
            <person name="Rast P."/>
            <person name="Oberbeckmann S."/>
            <person name="Bunk B."/>
            <person name="Jeske O."/>
            <person name="Meyerdierks A."/>
            <person name="Storesund J.E."/>
            <person name="Kallscheuer N."/>
            <person name="Luecker S."/>
            <person name="Lage O.M."/>
            <person name="Pohl T."/>
            <person name="Merkel B.J."/>
            <person name="Hornburger P."/>
            <person name="Mueller R.-W."/>
            <person name="Bruemmer F."/>
            <person name="Labrenz M."/>
            <person name="Spormann A.M."/>
            <person name="Op den Camp H."/>
            <person name="Overmann J."/>
            <person name="Amann R."/>
            <person name="Jetten M.S.M."/>
            <person name="Mascher T."/>
            <person name="Medema M.H."/>
            <person name="Devos D.P."/>
            <person name="Kaster A.-K."/>
            <person name="Ovreas L."/>
            <person name="Rohde M."/>
            <person name="Galperin M.Y."/>
            <person name="Jogler C."/>
        </authorList>
    </citation>
    <scope>NUCLEOTIDE SEQUENCE [LARGE SCALE GENOMIC DNA]</scope>
    <source>
        <strain evidence="1 2">FC18</strain>
    </source>
</reference>
<evidence type="ECO:0000313" key="1">
    <source>
        <dbReference type="EMBL" id="QEG20933.1"/>
    </source>
</evidence>
<sequence>MSSRKQINNVFEAILEYGHDEDFVPHEGDEFIPTDAPAGSAEKIEALRQRVLDGRPLWHGEDRCDYTGLTGAIRPRE</sequence>
<organism evidence="1 2">
    <name type="scientific">Mariniblastus fucicola</name>
    <dbReference type="NCBI Taxonomy" id="980251"/>
    <lineage>
        <taxon>Bacteria</taxon>
        <taxon>Pseudomonadati</taxon>
        <taxon>Planctomycetota</taxon>
        <taxon>Planctomycetia</taxon>
        <taxon>Pirellulales</taxon>
        <taxon>Pirellulaceae</taxon>
        <taxon>Mariniblastus</taxon>
    </lineage>
</organism>
<dbReference type="KEGG" id="mff:MFFC18_07840"/>
<keyword evidence="2" id="KW-1185">Reference proteome</keyword>
<accession>A0A5B9PD36</accession>
<name>A0A5B9PD36_9BACT</name>
<evidence type="ECO:0000313" key="2">
    <source>
        <dbReference type="Proteomes" id="UP000322214"/>
    </source>
</evidence>
<protein>
    <submittedName>
        <fullName evidence="1">Uncharacterized protein</fullName>
    </submittedName>
</protein>
<proteinExistence type="predicted"/>
<dbReference type="RefSeq" id="WP_075085139.1">
    <property type="nucleotide sequence ID" value="NZ_CP042912.1"/>
</dbReference>
<dbReference type="Proteomes" id="UP000322214">
    <property type="component" value="Chromosome"/>
</dbReference>